<dbReference type="EMBL" id="JACHLR010000010">
    <property type="protein sequence ID" value="MBB4859291.1"/>
    <property type="molecule type" value="Genomic_DNA"/>
</dbReference>
<evidence type="ECO:0000313" key="10">
    <source>
        <dbReference type="Proteomes" id="UP000555448"/>
    </source>
</evidence>
<feature type="domain" description="Histidine kinase/HSP90-like ATPase" evidence="8">
    <location>
        <begin position="113"/>
        <end position="211"/>
    </location>
</feature>
<dbReference type="RefSeq" id="WP_184245835.1">
    <property type="nucleotide sequence ID" value="NZ_JACHLR010000010.1"/>
</dbReference>
<reference evidence="9 10" key="1">
    <citation type="submission" date="2020-08" db="EMBL/GenBank/DDBJ databases">
        <title>Functional genomics of gut bacteria from endangered species of beetles.</title>
        <authorList>
            <person name="Carlos-Shanley C."/>
        </authorList>
    </citation>
    <scope>NUCLEOTIDE SEQUENCE [LARGE SCALE GENOMIC DNA]</scope>
    <source>
        <strain evidence="9 10">S00245</strain>
    </source>
</reference>
<evidence type="ECO:0000256" key="1">
    <source>
        <dbReference type="ARBA" id="ARBA00000085"/>
    </source>
</evidence>
<keyword evidence="5" id="KW-0547">Nucleotide-binding</keyword>
<comment type="caution">
    <text evidence="9">The sequence shown here is derived from an EMBL/GenBank/DDBJ whole genome shotgun (WGS) entry which is preliminary data.</text>
</comment>
<dbReference type="Pfam" id="PF07568">
    <property type="entry name" value="HisKA_2"/>
    <property type="match status" value="1"/>
</dbReference>
<evidence type="ECO:0000256" key="4">
    <source>
        <dbReference type="ARBA" id="ARBA00022679"/>
    </source>
</evidence>
<name>A0A7W7KB83_9SPHN</name>
<dbReference type="Proteomes" id="UP000555448">
    <property type="component" value="Unassembled WGS sequence"/>
</dbReference>
<dbReference type="SMART" id="SM00387">
    <property type="entry name" value="HATPase_c"/>
    <property type="match status" value="1"/>
</dbReference>
<evidence type="ECO:0000256" key="3">
    <source>
        <dbReference type="ARBA" id="ARBA00022553"/>
    </source>
</evidence>
<dbReference type="GO" id="GO:0005524">
    <property type="term" value="F:ATP binding"/>
    <property type="evidence" value="ECO:0007669"/>
    <property type="project" value="UniProtKB-KW"/>
</dbReference>
<keyword evidence="6 9" id="KW-0418">Kinase</keyword>
<comment type="catalytic activity">
    <reaction evidence="1">
        <text>ATP + protein L-histidine = ADP + protein N-phospho-L-histidine.</text>
        <dbReference type="EC" id="2.7.13.3"/>
    </reaction>
</comment>
<gene>
    <name evidence="9" type="ORF">HNO88_002620</name>
</gene>
<dbReference type="InterPro" id="IPR036890">
    <property type="entry name" value="HATPase_C_sf"/>
</dbReference>
<keyword evidence="7" id="KW-0067">ATP-binding</keyword>
<proteinExistence type="predicted"/>
<protein>
    <recommendedName>
        <fullName evidence="2">histidine kinase</fullName>
        <ecNumber evidence="2">2.7.13.3</ecNumber>
    </recommendedName>
</protein>
<evidence type="ECO:0000259" key="8">
    <source>
        <dbReference type="SMART" id="SM00387"/>
    </source>
</evidence>
<evidence type="ECO:0000256" key="6">
    <source>
        <dbReference type="ARBA" id="ARBA00022777"/>
    </source>
</evidence>
<accession>A0A7W7KB83</accession>
<evidence type="ECO:0000256" key="2">
    <source>
        <dbReference type="ARBA" id="ARBA00012438"/>
    </source>
</evidence>
<dbReference type="GO" id="GO:0004673">
    <property type="term" value="F:protein histidine kinase activity"/>
    <property type="evidence" value="ECO:0007669"/>
    <property type="project" value="UniProtKB-EC"/>
</dbReference>
<evidence type="ECO:0000256" key="7">
    <source>
        <dbReference type="ARBA" id="ARBA00022840"/>
    </source>
</evidence>
<evidence type="ECO:0000256" key="5">
    <source>
        <dbReference type="ARBA" id="ARBA00022741"/>
    </source>
</evidence>
<keyword evidence="4" id="KW-0808">Transferase</keyword>
<sequence>MTGTTMAFATSPHEAAEMNHRIANNLALLASLIEIDSREIADPGAIVVLEAARRRIHAIANVHRRLYKVEAIDRLDLCDFIEDLSRDLRSVCENAGRERRLYFEGTSVFVAPEEAVAIGILVAELVSNACKHAYPASDAGDVRIRLDGSGEGGWCLTVEDEGRGYSPGPSGPGSGLGSRIIDASVGRLGATCIWEDAMPGTRFVMHCGPTLEARLSAAPQPIL</sequence>
<dbReference type="AlphaFoldDB" id="A0A7W7KB83"/>
<keyword evidence="3" id="KW-0597">Phosphoprotein</keyword>
<evidence type="ECO:0000313" key="9">
    <source>
        <dbReference type="EMBL" id="MBB4859291.1"/>
    </source>
</evidence>
<dbReference type="InterPro" id="IPR003594">
    <property type="entry name" value="HATPase_dom"/>
</dbReference>
<keyword evidence="10" id="KW-1185">Reference proteome</keyword>
<dbReference type="Gene3D" id="3.30.565.10">
    <property type="entry name" value="Histidine kinase-like ATPase, C-terminal domain"/>
    <property type="match status" value="1"/>
</dbReference>
<dbReference type="Pfam" id="PF02518">
    <property type="entry name" value="HATPase_c"/>
    <property type="match status" value="1"/>
</dbReference>
<dbReference type="InterPro" id="IPR011495">
    <property type="entry name" value="Sig_transdc_His_kin_sub2_dim/P"/>
</dbReference>
<dbReference type="PANTHER" id="PTHR41523:SF8">
    <property type="entry name" value="ETHYLENE RESPONSE SENSOR PROTEIN"/>
    <property type="match status" value="1"/>
</dbReference>
<dbReference type="EC" id="2.7.13.3" evidence="2"/>
<dbReference type="PANTHER" id="PTHR41523">
    <property type="entry name" value="TWO-COMPONENT SYSTEM SENSOR PROTEIN"/>
    <property type="match status" value="1"/>
</dbReference>
<organism evidence="9 10">
    <name type="scientific">Novosphingobium chloroacetimidivorans</name>
    <dbReference type="NCBI Taxonomy" id="1428314"/>
    <lineage>
        <taxon>Bacteria</taxon>
        <taxon>Pseudomonadati</taxon>
        <taxon>Pseudomonadota</taxon>
        <taxon>Alphaproteobacteria</taxon>
        <taxon>Sphingomonadales</taxon>
        <taxon>Sphingomonadaceae</taxon>
        <taxon>Novosphingobium</taxon>
    </lineage>
</organism>
<dbReference type="SUPFAM" id="SSF55874">
    <property type="entry name" value="ATPase domain of HSP90 chaperone/DNA topoisomerase II/histidine kinase"/>
    <property type="match status" value="1"/>
</dbReference>